<feature type="transmembrane region" description="Helical" evidence="1">
    <location>
        <begin position="272"/>
        <end position="292"/>
    </location>
</feature>
<dbReference type="GeneID" id="93300963"/>
<keyword evidence="1" id="KW-0472">Membrane</keyword>
<feature type="transmembrane region" description="Helical" evidence="1">
    <location>
        <begin position="312"/>
        <end position="335"/>
    </location>
</feature>
<comment type="caution">
    <text evidence="2">The sequence shown here is derived from an EMBL/GenBank/DDBJ whole genome shotgun (WGS) entry which is preliminary data.</text>
</comment>
<dbReference type="Proteomes" id="UP000095003">
    <property type="component" value="Unassembled WGS sequence"/>
</dbReference>
<gene>
    <name evidence="2" type="ORF">BEH84_01975</name>
</gene>
<dbReference type="AlphaFoldDB" id="A0A1E3AT14"/>
<name>A0A1E3AT14_9FIRM</name>
<keyword evidence="1" id="KW-1133">Transmembrane helix</keyword>
<sequence length="494" mass="54894">MMNRMWMMVGRGKFFLIFGLSLLFGLSERGSAQGLLQFHLLAVLNDQYYFVFAVLPVFLFLCTGVMEDDMLFVLVRYGTYGRYFFRKWRALSVIAVFFWLVQMAALLCSGLGLPIDGSWPESPAGQWKEVFTLLQGYFPSPWAAVLCCAGQMLLGYWLIALTALCLGHFCSRSLAVKLLLALYLFAALWIKLPVMSRPPFVFLTGWNHWVFLLHNLAEPWRLPLTAVTTAIVTMGMVWLVTRRWYLRFSVSVRGKKGLGPYYRRVLFTGKNGLLLTGLIFLVTAWTWISGGVPEDSTDWLIRLFAGHGTGSFYPMGFMALLAIEVLPLWPLGVFCTQAIGERSVFLTIRLRRRKELLEAILCIGLLWILLYGCLLILAAAVPPLLLGFSPDIGLSVTAVGLKLLDVGFQFLLILSVLCVTGQATAGFVTVVLLHFLCVLPVSWLPAGLSSLARLNLPQTGGTMPGAAAAVLLGTCSLALLLWLSGRGIKRLFNH</sequence>
<organism evidence="2 3">
    <name type="scientific">Eisenbergiella tayi</name>
    <dbReference type="NCBI Taxonomy" id="1432052"/>
    <lineage>
        <taxon>Bacteria</taxon>
        <taxon>Bacillati</taxon>
        <taxon>Bacillota</taxon>
        <taxon>Clostridia</taxon>
        <taxon>Lachnospirales</taxon>
        <taxon>Lachnospiraceae</taxon>
        <taxon>Eisenbergiella</taxon>
    </lineage>
</organism>
<evidence type="ECO:0000313" key="2">
    <source>
        <dbReference type="EMBL" id="ODM11366.1"/>
    </source>
</evidence>
<feature type="transmembrane region" description="Helical" evidence="1">
    <location>
        <begin position="142"/>
        <end position="166"/>
    </location>
</feature>
<protein>
    <submittedName>
        <fullName evidence="2">Uncharacterized protein</fullName>
    </submittedName>
</protein>
<feature type="transmembrane region" description="Helical" evidence="1">
    <location>
        <begin position="48"/>
        <end position="67"/>
    </location>
</feature>
<evidence type="ECO:0000313" key="3">
    <source>
        <dbReference type="Proteomes" id="UP000095003"/>
    </source>
</evidence>
<dbReference type="PATRIC" id="fig|1432052.3.peg.2170"/>
<dbReference type="EMBL" id="MCGI01000002">
    <property type="protein sequence ID" value="ODM11366.1"/>
    <property type="molecule type" value="Genomic_DNA"/>
</dbReference>
<accession>A0A1E3AT14</accession>
<feature type="transmembrane region" description="Helical" evidence="1">
    <location>
        <begin position="463"/>
        <end position="483"/>
    </location>
</feature>
<feature type="transmembrane region" description="Helical" evidence="1">
    <location>
        <begin position="356"/>
        <end position="380"/>
    </location>
</feature>
<dbReference type="RefSeq" id="WP_069156687.1">
    <property type="nucleotide sequence ID" value="NZ_MCGI01000002.1"/>
</dbReference>
<feature type="transmembrane region" description="Helical" evidence="1">
    <location>
        <begin position="178"/>
        <end position="200"/>
    </location>
</feature>
<feature type="transmembrane region" description="Helical" evidence="1">
    <location>
        <begin position="220"/>
        <end position="240"/>
    </location>
</feature>
<proteinExistence type="predicted"/>
<reference evidence="2 3" key="1">
    <citation type="submission" date="2016-07" db="EMBL/GenBank/DDBJ databases">
        <title>Characterization of isolates of Eisenbergiella tayi derived from blood cultures, using whole genome sequencing.</title>
        <authorList>
            <person name="Burdz T."/>
            <person name="Wiebe D."/>
            <person name="Huynh C."/>
            <person name="Bernard K."/>
        </authorList>
    </citation>
    <scope>NUCLEOTIDE SEQUENCE [LARGE SCALE GENOMIC DNA]</scope>
    <source>
        <strain evidence="2 3">NML 120489</strain>
    </source>
</reference>
<evidence type="ECO:0000256" key="1">
    <source>
        <dbReference type="SAM" id="Phobius"/>
    </source>
</evidence>
<feature type="transmembrane region" description="Helical" evidence="1">
    <location>
        <begin position="88"/>
        <end position="113"/>
    </location>
</feature>
<keyword evidence="1" id="KW-0812">Transmembrane</keyword>
<feature type="transmembrane region" description="Helical" evidence="1">
    <location>
        <begin position="392"/>
        <end position="417"/>
    </location>
</feature>
<feature type="transmembrane region" description="Helical" evidence="1">
    <location>
        <begin position="424"/>
        <end position="443"/>
    </location>
</feature>